<gene>
    <name evidence="2" type="ORF">GCM10017621_19850</name>
</gene>
<accession>A0A9W6IMX9</accession>
<organism evidence="2 3">
    <name type="scientific">Maricaulis virginensis</name>
    <dbReference type="NCBI Taxonomy" id="144022"/>
    <lineage>
        <taxon>Bacteria</taxon>
        <taxon>Pseudomonadati</taxon>
        <taxon>Pseudomonadota</taxon>
        <taxon>Alphaproteobacteria</taxon>
        <taxon>Maricaulales</taxon>
        <taxon>Maricaulaceae</taxon>
        <taxon>Maricaulis</taxon>
    </lineage>
</organism>
<dbReference type="Gene3D" id="2.30.40.10">
    <property type="entry name" value="Urease, subunit C, domain 1"/>
    <property type="match status" value="1"/>
</dbReference>
<proteinExistence type="predicted"/>
<reference evidence="2" key="1">
    <citation type="journal article" date="2014" name="Int. J. Syst. Evol. Microbiol.">
        <title>Complete genome sequence of Corynebacterium casei LMG S-19264T (=DSM 44701T), isolated from a smear-ripened cheese.</title>
        <authorList>
            <consortium name="US DOE Joint Genome Institute (JGI-PGF)"/>
            <person name="Walter F."/>
            <person name="Albersmeier A."/>
            <person name="Kalinowski J."/>
            <person name="Ruckert C."/>
        </authorList>
    </citation>
    <scope>NUCLEOTIDE SEQUENCE</scope>
    <source>
        <strain evidence="2">VKM B-1513</strain>
    </source>
</reference>
<sequence>MFRHAVATMLAAGLASLAPCTASAAQPPESLSEPVTQHVRTDSPRLALTGLQLIDGSGTPAWRDQTILIEEGRIRAVGDSVDVTAPKGSRW</sequence>
<dbReference type="Proteomes" id="UP001143486">
    <property type="component" value="Unassembled WGS sequence"/>
</dbReference>
<feature type="signal peptide" evidence="1">
    <location>
        <begin position="1"/>
        <end position="24"/>
    </location>
</feature>
<evidence type="ECO:0000256" key="1">
    <source>
        <dbReference type="SAM" id="SignalP"/>
    </source>
</evidence>
<dbReference type="InterPro" id="IPR011059">
    <property type="entry name" value="Metal-dep_hydrolase_composite"/>
</dbReference>
<feature type="chain" id="PRO_5040869020" description="Amidohydrolase family protein" evidence="1">
    <location>
        <begin position="25"/>
        <end position="91"/>
    </location>
</feature>
<protein>
    <recommendedName>
        <fullName evidence="4">Amidohydrolase family protein</fullName>
    </recommendedName>
</protein>
<reference evidence="2" key="2">
    <citation type="submission" date="2023-01" db="EMBL/GenBank/DDBJ databases">
        <authorList>
            <person name="Sun Q."/>
            <person name="Evtushenko L."/>
        </authorList>
    </citation>
    <scope>NUCLEOTIDE SEQUENCE</scope>
    <source>
        <strain evidence="2">VKM B-1513</strain>
    </source>
</reference>
<dbReference type="AlphaFoldDB" id="A0A9W6IMX9"/>
<dbReference type="SUPFAM" id="SSF51338">
    <property type="entry name" value="Composite domain of metallo-dependent hydrolases"/>
    <property type="match status" value="1"/>
</dbReference>
<evidence type="ECO:0000313" key="3">
    <source>
        <dbReference type="Proteomes" id="UP001143486"/>
    </source>
</evidence>
<comment type="caution">
    <text evidence="2">The sequence shown here is derived from an EMBL/GenBank/DDBJ whole genome shotgun (WGS) entry which is preliminary data.</text>
</comment>
<dbReference type="EMBL" id="BSFE01000005">
    <property type="protein sequence ID" value="GLK52477.1"/>
    <property type="molecule type" value="Genomic_DNA"/>
</dbReference>
<keyword evidence="1" id="KW-0732">Signal</keyword>
<name>A0A9W6IMX9_9PROT</name>
<evidence type="ECO:0000313" key="2">
    <source>
        <dbReference type="EMBL" id="GLK52477.1"/>
    </source>
</evidence>
<dbReference type="GO" id="GO:0016810">
    <property type="term" value="F:hydrolase activity, acting on carbon-nitrogen (but not peptide) bonds"/>
    <property type="evidence" value="ECO:0007669"/>
    <property type="project" value="InterPro"/>
</dbReference>
<dbReference type="RefSeq" id="WP_271186845.1">
    <property type="nucleotide sequence ID" value="NZ_BSFE01000005.1"/>
</dbReference>
<keyword evidence="3" id="KW-1185">Reference proteome</keyword>
<evidence type="ECO:0008006" key="4">
    <source>
        <dbReference type="Google" id="ProtNLM"/>
    </source>
</evidence>